<reference evidence="1" key="1">
    <citation type="submission" date="2022-04" db="EMBL/GenBank/DDBJ databases">
        <title>Chromosome-scale genome assembly of Holotrichia oblita Faldermann.</title>
        <authorList>
            <person name="Rongchong L."/>
        </authorList>
    </citation>
    <scope>NUCLEOTIDE SEQUENCE</scope>
    <source>
        <strain evidence="1">81SQS9</strain>
    </source>
</reference>
<gene>
    <name evidence="1" type="ORF">MML48_5g00004044</name>
</gene>
<protein>
    <submittedName>
        <fullName evidence="1">Reverse transcriptase (Rna-dependent dna polymerase)</fullName>
    </submittedName>
</protein>
<keyword evidence="2" id="KW-1185">Reference proteome</keyword>
<comment type="caution">
    <text evidence="1">The sequence shown here is derived from an EMBL/GenBank/DDBJ whole genome shotgun (WGS) entry which is preliminary data.</text>
</comment>
<evidence type="ECO:0000313" key="2">
    <source>
        <dbReference type="Proteomes" id="UP001056778"/>
    </source>
</evidence>
<keyword evidence="1" id="KW-0808">Transferase</keyword>
<evidence type="ECO:0000313" key="1">
    <source>
        <dbReference type="EMBL" id="KAI4460548.1"/>
    </source>
</evidence>
<sequence>MAPATRNRGGSKNSTNEATNKLSATNQLTKTGLSHSQSTNSLVPNEVSSRNTLNNSYIAMVSDSEDLRNTELDVTSHHLRNKLAQTEFELMELREQKMNLANELESLEDKLAGKQLIIDNLHATIEKLTISLSNKQIVVNANTQTDLVISCEESTQSDLEMEIKGNVISNTIHQVRVDNGSQMKNLHIPVAVSSPGSSVRNLPRVLLLGDSQFRGIANITRKVLGSGYCIQTIFKPNALFENVVDDVTIQDHGSRHDRIQQETDDHYGIRHEGLLTKMKVAGFQPRILKTIRSYLKDRRFHTVVNGTESSERQMLSGVPQDSALFSIYVADIPKPTDRRVFNAIYADDTAIVATSKNPEIAAVLAQAQLDRIEGFFSEFGLTINPRKTQAIAFSRRRQPSPRKITVLRTEIDWSEKIEYLGMILDRKLTFAELGTGPSIDCTSYILSSVTPNSIPKRARCCTRPTSARF</sequence>
<accession>A0ACB9T195</accession>
<dbReference type="EMBL" id="CM043019">
    <property type="protein sequence ID" value="KAI4460548.1"/>
    <property type="molecule type" value="Genomic_DNA"/>
</dbReference>
<keyword evidence="1" id="KW-0695">RNA-directed DNA polymerase</keyword>
<name>A0ACB9T195_HOLOL</name>
<keyword evidence="1" id="KW-0548">Nucleotidyltransferase</keyword>
<proteinExistence type="predicted"/>
<dbReference type="Proteomes" id="UP001056778">
    <property type="component" value="Chromosome 5"/>
</dbReference>
<organism evidence="1 2">
    <name type="scientific">Holotrichia oblita</name>
    <name type="common">Chafer beetle</name>
    <dbReference type="NCBI Taxonomy" id="644536"/>
    <lineage>
        <taxon>Eukaryota</taxon>
        <taxon>Metazoa</taxon>
        <taxon>Ecdysozoa</taxon>
        <taxon>Arthropoda</taxon>
        <taxon>Hexapoda</taxon>
        <taxon>Insecta</taxon>
        <taxon>Pterygota</taxon>
        <taxon>Neoptera</taxon>
        <taxon>Endopterygota</taxon>
        <taxon>Coleoptera</taxon>
        <taxon>Polyphaga</taxon>
        <taxon>Scarabaeiformia</taxon>
        <taxon>Scarabaeidae</taxon>
        <taxon>Melolonthinae</taxon>
        <taxon>Holotrichia</taxon>
    </lineage>
</organism>